<dbReference type="KEGG" id="svu:B1H20_16435"/>
<dbReference type="SUPFAM" id="SSF50475">
    <property type="entry name" value="FMN-binding split barrel"/>
    <property type="match status" value="1"/>
</dbReference>
<dbReference type="GeneID" id="63981106"/>
<evidence type="ECO:0008006" key="3">
    <source>
        <dbReference type="Google" id="ProtNLM"/>
    </source>
</evidence>
<evidence type="ECO:0000313" key="2">
    <source>
        <dbReference type="Proteomes" id="UP000192445"/>
    </source>
</evidence>
<dbReference type="Pfam" id="PF12900">
    <property type="entry name" value="Pyridox_ox_2"/>
    <property type="match status" value="1"/>
</dbReference>
<sequence>MSFDELPAPGALRHRALTGTIERTERPVKRAAGTGPGEHTDAIELLRRVPYGRLATSMRALPFLAVARHVVSDGRILLRMHRGFGHHEACDGSVVAYGADNYSGDPSGEGGDLWSVQFTGPAEIVRLGPEQEELFGAMPASVNGEPYAPAFLRVDPHFVTEHRLTF</sequence>
<dbReference type="AlphaFoldDB" id="A0A1V0UCC3"/>
<protein>
    <recommendedName>
        <fullName evidence="3">Pyridoxamine 5'-phosphate oxidase</fullName>
    </recommendedName>
</protein>
<dbReference type="RefSeq" id="WP_030115904.1">
    <property type="nucleotide sequence ID" value="NZ_CP020570.1"/>
</dbReference>
<dbReference type="InterPro" id="IPR024747">
    <property type="entry name" value="Pyridox_Oxase-rel"/>
</dbReference>
<dbReference type="OrthoDB" id="4279675at2"/>
<gene>
    <name evidence="1" type="ORF">B1H20_16435</name>
</gene>
<dbReference type="Proteomes" id="UP000192445">
    <property type="component" value="Chromosome"/>
</dbReference>
<dbReference type="STRING" id="1935.B1H20_16435"/>
<organism evidence="1 2">
    <name type="scientific">Streptomyces violaceoruber</name>
    <dbReference type="NCBI Taxonomy" id="1935"/>
    <lineage>
        <taxon>Bacteria</taxon>
        <taxon>Bacillati</taxon>
        <taxon>Actinomycetota</taxon>
        <taxon>Actinomycetes</taxon>
        <taxon>Kitasatosporales</taxon>
        <taxon>Streptomycetaceae</taxon>
        <taxon>Streptomyces</taxon>
        <taxon>Streptomyces violaceoruber group</taxon>
    </lineage>
</organism>
<dbReference type="Gene3D" id="2.30.110.10">
    <property type="entry name" value="Electron Transport, Fmn-binding Protein, Chain A"/>
    <property type="match status" value="1"/>
</dbReference>
<evidence type="ECO:0000313" key="1">
    <source>
        <dbReference type="EMBL" id="ARF62801.1"/>
    </source>
</evidence>
<dbReference type="EMBL" id="CP020570">
    <property type="protein sequence ID" value="ARF62801.1"/>
    <property type="molecule type" value="Genomic_DNA"/>
</dbReference>
<dbReference type="InterPro" id="IPR012349">
    <property type="entry name" value="Split_barrel_FMN-bd"/>
</dbReference>
<name>A0A1V0UCC3_STRVN</name>
<accession>A0A1V0UCC3</accession>
<reference evidence="1 2" key="1">
    <citation type="submission" date="2017-03" db="EMBL/GenBank/DDBJ databases">
        <title>Complete Genome Sequence of a natural compounds producer, Streptomyces violaceus S21.</title>
        <authorList>
            <person name="Zhong C."/>
            <person name="Zhao Z."/>
            <person name="Fu J."/>
            <person name="Zong G."/>
            <person name="Qin R."/>
            <person name="Cao G."/>
        </authorList>
    </citation>
    <scope>NUCLEOTIDE SEQUENCE [LARGE SCALE GENOMIC DNA]</scope>
    <source>
        <strain evidence="1 2">S21</strain>
    </source>
</reference>
<proteinExistence type="predicted"/>